<dbReference type="AlphaFoldDB" id="A0A1E3PPA1"/>
<evidence type="ECO:0000256" key="4">
    <source>
        <dbReference type="ARBA" id="ARBA00022664"/>
    </source>
</evidence>
<dbReference type="Pfam" id="PF02840">
    <property type="entry name" value="Prp18"/>
    <property type="match status" value="1"/>
</dbReference>
<sequence length="163" mass="18407">MGEIEESANDTELKTKILLQARSYMKFLIQTWEDVVAKRTVDMDQLSTKANAVLKETKASLIPLLVLLRKGELSETVFPLLMGIFYHLQKKNFRAANDSYIKLSIGNAPWPIGVTAVGIHARSAREKITGENSEANIMKDDMTRSWLVAIKRLITFAEGHWSE</sequence>
<protein>
    <recommendedName>
        <fullName evidence="3">Pre-mRNA-splicing factor 18</fullName>
    </recommendedName>
</protein>
<proteinExistence type="inferred from homology"/>
<dbReference type="InterPro" id="IPR039979">
    <property type="entry name" value="PRPF18"/>
</dbReference>
<dbReference type="EMBL" id="KV454407">
    <property type="protein sequence ID" value="ODQ67265.1"/>
    <property type="molecule type" value="Genomic_DNA"/>
</dbReference>
<keyword evidence="5" id="KW-0747">Spliceosome</keyword>
<keyword evidence="10" id="KW-1185">Reference proteome</keyword>
<evidence type="ECO:0000313" key="10">
    <source>
        <dbReference type="Proteomes" id="UP000095009"/>
    </source>
</evidence>
<feature type="domain" description="Prp18" evidence="8">
    <location>
        <begin position="23"/>
        <end position="162"/>
    </location>
</feature>
<evidence type="ECO:0000259" key="8">
    <source>
        <dbReference type="Pfam" id="PF02840"/>
    </source>
</evidence>
<evidence type="ECO:0000256" key="2">
    <source>
        <dbReference type="ARBA" id="ARBA00008137"/>
    </source>
</evidence>
<comment type="similarity">
    <text evidence="2">Belongs to the PRP18 family.</text>
</comment>
<dbReference type="STRING" id="857566.A0A1E3PPA1"/>
<accession>A0A1E3PPA1</accession>
<dbReference type="Gene3D" id="1.20.940.10">
    <property type="entry name" value="Functional domain of the splicing factor Prp18"/>
    <property type="match status" value="1"/>
</dbReference>
<keyword evidence="7" id="KW-0539">Nucleus</keyword>
<comment type="subcellular location">
    <subcellularLocation>
        <location evidence="1">Nucleus</location>
    </subcellularLocation>
</comment>
<dbReference type="PANTHER" id="PTHR13007">
    <property type="entry name" value="PRE-MRNA SPLICING FACTOR-RELATED"/>
    <property type="match status" value="1"/>
</dbReference>
<organism evidence="9 10">
    <name type="scientific">Nadsonia fulvescens var. elongata DSM 6958</name>
    <dbReference type="NCBI Taxonomy" id="857566"/>
    <lineage>
        <taxon>Eukaryota</taxon>
        <taxon>Fungi</taxon>
        <taxon>Dikarya</taxon>
        <taxon>Ascomycota</taxon>
        <taxon>Saccharomycotina</taxon>
        <taxon>Dipodascomycetes</taxon>
        <taxon>Dipodascales</taxon>
        <taxon>Dipodascales incertae sedis</taxon>
        <taxon>Nadsonia</taxon>
    </lineage>
</organism>
<dbReference type="GO" id="GO:0046540">
    <property type="term" value="C:U4/U6 x U5 tri-snRNP complex"/>
    <property type="evidence" value="ECO:0007669"/>
    <property type="project" value="TreeGrafter"/>
</dbReference>
<dbReference type="PANTHER" id="PTHR13007:SF19">
    <property type="entry name" value="PRE-MRNA-SPLICING FACTOR 18"/>
    <property type="match status" value="1"/>
</dbReference>
<dbReference type="Proteomes" id="UP000095009">
    <property type="component" value="Unassembled WGS sequence"/>
</dbReference>
<name>A0A1E3PPA1_9ASCO</name>
<evidence type="ECO:0000256" key="7">
    <source>
        <dbReference type="ARBA" id="ARBA00023242"/>
    </source>
</evidence>
<keyword evidence="6" id="KW-0508">mRNA splicing</keyword>
<dbReference type="InterPro" id="IPR004098">
    <property type="entry name" value="Prp18"/>
</dbReference>
<dbReference type="OrthoDB" id="10261918at2759"/>
<evidence type="ECO:0000256" key="1">
    <source>
        <dbReference type="ARBA" id="ARBA00004123"/>
    </source>
</evidence>
<dbReference type="SUPFAM" id="SSF47938">
    <property type="entry name" value="Functional domain of the splicing factor Prp18"/>
    <property type="match status" value="1"/>
</dbReference>
<evidence type="ECO:0000313" key="9">
    <source>
        <dbReference type="EMBL" id="ODQ67265.1"/>
    </source>
</evidence>
<evidence type="ECO:0000256" key="6">
    <source>
        <dbReference type="ARBA" id="ARBA00023187"/>
    </source>
</evidence>
<gene>
    <name evidence="9" type="ORF">NADFUDRAFT_22200</name>
</gene>
<dbReference type="GO" id="GO:0000350">
    <property type="term" value="P:generation of catalytic spliceosome for second transesterification step"/>
    <property type="evidence" value="ECO:0007669"/>
    <property type="project" value="TreeGrafter"/>
</dbReference>
<evidence type="ECO:0000256" key="5">
    <source>
        <dbReference type="ARBA" id="ARBA00022728"/>
    </source>
</evidence>
<keyword evidence="4" id="KW-0507">mRNA processing</keyword>
<evidence type="ECO:0000256" key="3">
    <source>
        <dbReference type="ARBA" id="ARBA00018242"/>
    </source>
</evidence>
<dbReference type="GO" id="GO:0071021">
    <property type="term" value="C:U2-type post-spliceosomal complex"/>
    <property type="evidence" value="ECO:0007669"/>
    <property type="project" value="TreeGrafter"/>
</dbReference>
<reference evidence="9 10" key="1">
    <citation type="journal article" date="2016" name="Proc. Natl. Acad. Sci. U.S.A.">
        <title>Comparative genomics of biotechnologically important yeasts.</title>
        <authorList>
            <person name="Riley R."/>
            <person name="Haridas S."/>
            <person name="Wolfe K.H."/>
            <person name="Lopes M.R."/>
            <person name="Hittinger C.T."/>
            <person name="Goeker M."/>
            <person name="Salamov A.A."/>
            <person name="Wisecaver J.H."/>
            <person name="Long T.M."/>
            <person name="Calvey C.H."/>
            <person name="Aerts A.L."/>
            <person name="Barry K.W."/>
            <person name="Choi C."/>
            <person name="Clum A."/>
            <person name="Coughlan A.Y."/>
            <person name="Deshpande S."/>
            <person name="Douglass A.P."/>
            <person name="Hanson S.J."/>
            <person name="Klenk H.-P."/>
            <person name="LaButti K.M."/>
            <person name="Lapidus A."/>
            <person name="Lindquist E.A."/>
            <person name="Lipzen A.M."/>
            <person name="Meier-Kolthoff J.P."/>
            <person name="Ohm R.A."/>
            <person name="Otillar R.P."/>
            <person name="Pangilinan J.L."/>
            <person name="Peng Y."/>
            <person name="Rokas A."/>
            <person name="Rosa C.A."/>
            <person name="Scheuner C."/>
            <person name="Sibirny A.A."/>
            <person name="Slot J.C."/>
            <person name="Stielow J.B."/>
            <person name="Sun H."/>
            <person name="Kurtzman C.P."/>
            <person name="Blackwell M."/>
            <person name="Grigoriev I.V."/>
            <person name="Jeffries T.W."/>
        </authorList>
    </citation>
    <scope>NUCLEOTIDE SEQUENCE [LARGE SCALE GENOMIC DNA]</scope>
    <source>
        <strain evidence="9 10">DSM 6958</strain>
    </source>
</reference>
<dbReference type="GO" id="GO:0005682">
    <property type="term" value="C:U5 snRNP"/>
    <property type="evidence" value="ECO:0007669"/>
    <property type="project" value="TreeGrafter"/>
</dbReference>